<dbReference type="AlphaFoldDB" id="A0A5A7N721"/>
<accession>A0A5A7N721</accession>
<dbReference type="GO" id="GO:0018580">
    <property type="term" value="F:nitronate monooxygenase activity"/>
    <property type="evidence" value="ECO:0007669"/>
    <property type="project" value="InterPro"/>
</dbReference>
<dbReference type="FunFam" id="3.20.20.70:FF:000210">
    <property type="entry name" value="2-nitropropane dioxygenase"/>
    <property type="match status" value="1"/>
</dbReference>
<dbReference type="Pfam" id="PF03060">
    <property type="entry name" value="NMO"/>
    <property type="match status" value="1"/>
</dbReference>
<keyword evidence="3" id="KW-0288">FMN</keyword>
<keyword evidence="6" id="KW-0223">Dioxygenase</keyword>
<comment type="similarity">
    <text evidence="1">Belongs to the nitronate monooxygenase family. NMO class I subfamily.</text>
</comment>
<comment type="caution">
    <text evidence="6">The sequence shown here is derived from an EMBL/GenBank/DDBJ whole genome shotgun (WGS) entry which is preliminary data.</text>
</comment>
<keyword evidence="4" id="KW-0560">Oxidoreductase</keyword>
<evidence type="ECO:0000256" key="5">
    <source>
        <dbReference type="ARBA" id="ARBA00023033"/>
    </source>
</evidence>
<sequence>MTARFFPGTVGEAYRIVQKETCPMTMPAALKGRLRLPVIAAPMFLVSGPELVIACCNAGVIGTFPSLNARPIEQLDGWLQDMEKRRTPDAAPFGVNLIVHRSNSRLAEDTALVVAHQVPIVITSVGHPGDIVAQVHAYGGLVFHDVINMRHAQKAIEAGVDGIIAVCAGAGGHAGQLSPFAFIPKLREQFDGAIILAGSMSDGKGVRAAEILGADFAYLGTRFIATRESMADQAYKEMIVQSDISDIVYTDQVSGIMGNFLAPSLAAAGVDPTPGAVAKSVDMDLSMRETGEKKKGKAWKSIWSAGQGVGGISDCPSVQDLVDKLAADYENAG</sequence>
<dbReference type="CDD" id="cd04730">
    <property type="entry name" value="NPD_like"/>
    <property type="match status" value="1"/>
</dbReference>
<evidence type="ECO:0000256" key="4">
    <source>
        <dbReference type="ARBA" id="ARBA00023002"/>
    </source>
</evidence>
<dbReference type="GO" id="GO:0051213">
    <property type="term" value="F:dioxygenase activity"/>
    <property type="evidence" value="ECO:0007669"/>
    <property type="project" value="UniProtKB-KW"/>
</dbReference>
<evidence type="ECO:0000256" key="2">
    <source>
        <dbReference type="ARBA" id="ARBA00022630"/>
    </source>
</evidence>
<dbReference type="EMBL" id="BKCN01000003">
    <property type="protein sequence ID" value="GER03160.1"/>
    <property type="molecule type" value="Genomic_DNA"/>
</dbReference>
<reference evidence="6 7" key="1">
    <citation type="submission" date="2019-09" db="EMBL/GenBank/DDBJ databases">
        <title>NBRP : Genome information of microbial organism related human and environment.</title>
        <authorList>
            <person name="Hattori M."/>
            <person name="Oshima K."/>
            <person name="Inaba H."/>
            <person name="Suda W."/>
            <person name="Sakamoto M."/>
            <person name="Iino T."/>
            <person name="Kitahara M."/>
            <person name="Oshida Y."/>
            <person name="Iida T."/>
            <person name="Kudo T."/>
            <person name="Itoh T."/>
            <person name="Ohkuma M."/>
        </authorList>
    </citation>
    <scope>NUCLEOTIDE SEQUENCE [LARGE SCALE GENOMIC DNA]</scope>
    <source>
        <strain evidence="6 7">Q-1</strain>
    </source>
</reference>
<keyword evidence="2" id="KW-0285">Flavoprotein</keyword>
<dbReference type="Proteomes" id="UP000324996">
    <property type="component" value="Unassembled WGS sequence"/>
</dbReference>
<gene>
    <name evidence="6" type="ORF">JCM17846_08420</name>
</gene>
<dbReference type="PANTHER" id="PTHR42747:SF4">
    <property type="entry name" value="BLR1330 PROTEIN"/>
    <property type="match status" value="1"/>
</dbReference>
<dbReference type="PANTHER" id="PTHR42747">
    <property type="entry name" value="NITRONATE MONOOXYGENASE-RELATED"/>
    <property type="match status" value="1"/>
</dbReference>
<dbReference type="InterPro" id="IPR004136">
    <property type="entry name" value="NMO"/>
</dbReference>
<evidence type="ECO:0000256" key="3">
    <source>
        <dbReference type="ARBA" id="ARBA00022643"/>
    </source>
</evidence>
<keyword evidence="5" id="KW-0503">Monooxygenase</keyword>
<protein>
    <submittedName>
        <fullName evidence="6">2-nitropropane dioxygenase</fullName>
    </submittedName>
</protein>
<organism evidence="6 7">
    <name type="scientific">Iodidimonas nitroreducens</name>
    <dbReference type="NCBI Taxonomy" id="1236968"/>
    <lineage>
        <taxon>Bacteria</taxon>
        <taxon>Pseudomonadati</taxon>
        <taxon>Pseudomonadota</taxon>
        <taxon>Alphaproteobacteria</taxon>
        <taxon>Iodidimonadales</taxon>
        <taxon>Iodidimonadaceae</taxon>
        <taxon>Iodidimonas</taxon>
    </lineage>
</organism>
<evidence type="ECO:0000313" key="6">
    <source>
        <dbReference type="EMBL" id="GER03160.1"/>
    </source>
</evidence>
<name>A0A5A7N721_9PROT</name>
<keyword evidence="7" id="KW-1185">Reference proteome</keyword>
<dbReference type="Gene3D" id="3.20.20.70">
    <property type="entry name" value="Aldolase class I"/>
    <property type="match status" value="1"/>
</dbReference>
<dbReference type="SUPFAM" id="SSF51412">
    <property type="entry name" value="Inosine monophosphate dehydrogenase (IMPDH)"/>
    <property type="match status" value="1"/>
</dbReference>
<dbReference type="InterPro" id="IPR013785">
    <property type="entry name" value="Aldolase_TIM"/>
</dbReference>
<evidence type="ECO:0000256" key="1">
    <source>
        <dbReference type="ARBA" id="ARBA00009881"/>
    </source>
</evidence>
<proteinExistence type="inferred from homology"/>
<evidence type="ECO:0000313" key="7">
    <source>
        <dbReference type="Proteomes" id="UP000324996"/>
    </source>
</evidence>